<dbReference type="GO" id="GO:0005975">
    <property type="term" value="P:carbohydrate metabolic process"/>
    <property type="evidence" value="ECO:0007669"/>
    <property type="project" value="InterPro"/>
</dbReference>
<name>A0AAE1CAA4_9PEZI</name>
<evidence type="ECO:0000313" key="12">
    <source>
        <dbReference type="Proteomes" id="UP001270362"/>
    </source>
</evidence>
<keyword evidence="12" id="KW-1185">Reference proteome</keyword>
<dbReference type="Gene3D" id="2.102.20.10">
    <property type="entry name" value="Beta-galactosidase, domain 2"/>
    <property type="match status" value="1"/>
</dbReference>
<sequence>MKTKGRIANLLLSPCLLCLCLSLSASRIHEAAPKPTTWPIQDNGLQKLIQWDHYSLIINGERIFLLGGEMHPFRLPVPELWEDILQKIKAMGMRMVSIYTHWGFHAPAPGKVDFETGSHNITRFLEMARDIGLYVFVRSGPYVNGELSAGGMPLWVTTGAYGDLRLNGTAFTAAWTPYEDGLAQLVRPFQLTENGTVVMFQIENEYGNQWRNVNAKTPNMAAVSYMEKLEQNARKNGIVVPTTHNAAGQSGKSWSRDYDTVQAGGDVDMYGLDSYPQCWSCMPANCASSSPSPFAVSNYHDHFQQVAPNQPPFMPEFQGGAMNPWDGPAGGCKDKTGAGFVNFYYRDNIAQGVTILNLYMIYGGTNWGWLAAPFVGTSYDYSAAISEDRSIGAKFYEIKNLGLFTRVAGELAHTDRIGRSGTAQYTNNSAVFVTELRNPETNAAFYVLRHADTSSASVEAFMMVSIPTSVGNLTFPQISGPVMLSGHEGKIVVVDFHFGNHTLIYSTAEVLTYAIIDGAATLVLWAPTGVSGEFFLQGATEGDVVSRETAQWLTVDKRDDGIVVGFAQNEGRSIVEFDNGVRVILVDKSFAYKTWVPVLTNDPRAPVNETALVIGAYLVRSAKLNNPAPTTISITGDANATTPIEVFTTANVSTIQWNGKNLPTTKTAHGSLTATIPGPAAFTVPTLGKWKSRDSLPERHGTATYSATGIAWVNANRTTTPSKTNGTVPYLFADEYGFHTGIRLWRGSFSSNTSAAAITGVYLNVQGGTAHGWSAFLNGEFLGSFLGHASAATGNKTLSFAKTASLLQDNQQNVLLVVHDDTGHDEGSAAVNVRGILNATLIGDGGLGSKLPGPVFSSWKVAGTAGGGSLDPIRTQYNEGGLAAERLGWHLPGFDDAAWPSNSPDEGAASAGVQFYRTVLPLDVPAGLDVSLAFKFTPVDPTNLAYRAYLYVNGYQFGRYYPAISSEDTFPVPNGVLDHAGDNVIGLAVWAQGESGARVGLDLVVQYAVASSLVTRFDGAYLRPGWDARRLRYE</sequence>
<dbReference type="PRINTS" id="PR00742">
    <property type="entry name" value="GLHYDRLASE35"/>
</dbReference>
<dbReference type="Gene3D" id="2.60.390.10">
    <property type="entry name" value="Beta-galactosidase, domain 3"/>
    <property type="match status" value="1"/>
</dbReference>
<dbReference type="SMART" id="SM01029">
    <property type="entry name" value="BetaGal_dom2"/>
    <property type="match status" value="1"/>
</dbReference>
<evidence type="ECO:0000256" key="5">
    <source>
        <dbReference type="ARBA" id="ARBA00022801"/>
    </source>
</evidence>
<dbReference type="Proteomes" id="UP001270362">
    <property type="component" value="Unassembled WGS sequence"/>
</dbReference>
<dbReference type="InterPro" id="IPR037110">
    <property type="entry name" value="Betagal_dom2_sf"/>
</dbReference>
<evidence type="ECO:0000256" key="6">
    <source>
        <dbReference type="ARBA" id="ARBA00023180"/>
    </source>
</evidence>
<protein>
    <recommendedName>
        <fullName evidence="3">beta-galactosidase</fullName>
        <ecNumber evidence="3">3.2.1.23</ecNumber>
    </recommendedName>
</protein>
<keyword evidence="6" id="KW-0325">Glycoprotein</keyword>
<dbReference type="PANTHER" id="PTHR23421">
    <property type="entry name" value="BETA-GALACTOSIDASE RELATED"/>
    <property type="match status" value="1"/>
</dbReference>
<dbReference type="InterPro" id="IPR025300">
    <property type="entry name" value="BetaGal_jelly_roll_dom"/>
</dbReference>
<keyword evidence="5 11" id="KW-0378">Hydrolase</keyword>
<keyword evidence="7" id="KW-0326">Glycosidase</keyword>
<dbReference type="InterPro" id="IPR001944">
    <property type="entry name" value="Glycoside_Hdrlase_35"/>
</dbReference>
<dbReference type="EMBL" id="JAULSO010000003">
    <property type="protein sequence ID" value="KAK3685308.1"/>
    <property type="molecule type" value="Genomic_DNA"/>
</dbReference>
<dbReference type="SUPFAM" id="SSF51445">
    <property type="entry name" value="(Trans)glycosidases"/>
    <property type="match status" value="1"/>
</dbReference>
<reference evidence="11" key="2">
    <citation type="submission" date="2023-06" db="EMBL/GenBank/DDBJ databases">
        <authorList>
            <consortium name="Lawrence Berkeley National Laboratory"/>
            <person name="Haridas S."/>
            <person name="Hensen N."/>
            <person name="Bonometti L."/>
            <person name="Westerberg I."/>
            <person name="Brannstrom I.O."/>
            <person name="Guillou S."/>
            <person name="Cros-Aarteil S."/>
            <person name="Calhoun S."/>
            <person name="Kuo A."/>
            <person name="Mondo S."/>
            <person name="Pangilinan J."/>
            <person name="Riley R."/>
            <person name="Labutti K."/>
            <person name="Andreopoulos B."/>
            <person name="Lipzen A."/>
            <person name="Chen C."/>
            <person name="Yanf M."/>
            <person name="Daum C."/>
            <person name="Ng V."/>
            <person name="Clum A."/>
            <person name="Steindorff A."/>
            <person name="Ohm R."/>
            <person name="Martin F."/>
            <person name="Silar P."/>
            <person name="Natvig D."/>
            <person name="Lalanne C."/>
            <person name="Gautier V."/>
            <person name="Ament-Velasquez S.L."/>
            <person name="Kruys A."/>
            <person name="Hutchinson M.I."/>
            <person name="Powell A.J."/>
            <person name="Barry K."/>
            <person name="Miller A.N."/>
            <person name="Grigoriev I.V."/>
            <person name="Debuchy R."/>
            <person name="Gladieux P."/>
            <person name="Thoren M.H."/>
            <person name="Johannesson H."/>
        </authorList>
    </citation>
    <scope>NUCLEOTIDE SEQUENCE</scope>
    <source>
        <strain evidence="11">CBS 314.62</strain>
    </source>
</reference>
<feature type="signal peptide" evidence="9">
    <location>
        <begin position="1"/>
        <end position="25"/>
    </location>
</feature>
<feature type="chain" id="PRO_5041991174" description="beta-galactosidase" evidence="9">
    <location>
        <begin position="26"/>
        <end position="1034"/>
    </location>
</feature>
<dbReference type="InterPro" id="IPR031330">
    <property type="entry name" value="Gly_Hdrlase_35_cat"/>
</dbReference>
<organism evidence="11 12">
    <name type="scientific">Podospora appendiculata</name>
    <dbReference type="NCBI Taxonomy" id="314037"/>
    <lineage>
        <taxon>Eukaryota</taxon>
        <taxon>Fungi</taxon>
        <taxon>Dikarya</taxon>
        <taxon>Ascomycota</taxon>
        <taxon>Pezizomycotina</taxon>
        <taxon>Sordariomycetes</taxon>
        <taxon>Sordariomycetidae</taxon>
        <taxon>Sordariales</taxon>
        <taxon>Podosporaceae</taxon>
        <taxon>Podospora</taxon>
    </lineage>
</organism>
<dbReference type="InterPro" id="IPR018954">
    <property type="entry name" value="Betagal_dom2"/>
</dbReference>
<dbReference type="Gene3D" id="3.20.20.80">
    <property type="entry name" value="Glycosidases"/>
    <property type="match status" value="1"/>
</dbReference>
<dbReference type="Pfam" id="PF10435">
    <property type="entry name" value="BetaGal_dom2"/>
    <property type="match status" value="1"/>
</dbReference>
<dbReference type="InterPro" id="IPR008979">
    <property type="entry name" value="Galactose-bd-like_sf"/>
</dbReference>
<evidence type="ECO:0000256" key="1">
    <source>
        <dbReference type="ARBA" id="ARBA00001412"/>
    </source>
</evidence>
<dbReference type="EC" id="3.2.1.23" evidence="3"/>
<evidence type="ECO:0000256" key="3">
    <source>
        <dbReference type="ARBA" id="ARBA00012756"/>
    </source>
</evidence>
<dbReference type="FunFam" id="3.20.20.80:FF:000040">
    <property type="entry name" value="Beta-galactosidase A"/>
    <property type="match status" value="1"/>
</dbReference>
<dbReference type="SUPFAM" id="SSF117100">
    <property type="entry name" value="Beta-galactosidase LacA, domain 3"/>
    <property type="match status" value="1"/>
</dbReference>
<proteinExistence type="inferred from homology"/>
<dbReference type="Pfam" id="PF01301">
    <property type="entry name" value="Glyco_hydro_35"/>
    <property type="match status" value="1"/>
</dbReference>
<accession>A0AAE1CAA4</accession>
<comment type="similarity">
    <text evidence="2 8">Belongs to the glycosyl hydrolase 35 family.</text>
</comment>
<evidence type="ECO:0000256" key="4">
    <source>
        <dbReference type="ARBA" id="ARBA00022729"/>
    </source>
</evidence>
<evidence type="ECO:0000256" key="2">
    <source>
        <dbReference type="ARBA" id="ARBA00009809"/>
    </source>
</evidence>
<comment type="caution">
    <text evidence="11">The sequence shown here is derived from an EMBL/GenBank/DDBJ whole genome shotgun (WGS) entry which is preliminary data.</text>
</comment>
<gene>
    <name evidence="11" type="ORF">B0T22DRAFT_442488</name>
</gene>
<dbReference type="InterPro" id="IPR025972">
    <property type="entry name" value="BetaGal_dom3"/>
</dbReference>
<dbReference type="SUPFAM" id="SSF49785">
    <property type="entry name" value="Galactose-binding domain-like"/>
    <property type="match status" value="2"/>
</dbReference>
<evidence type="ECO:0000256" key="7">
    <source>
        <dbReference type="ARBA" id="ARBA00023295"/>
    </source>
</evidence>
<dbReference type="Pfam" id="PF13364">
    <property type="entry name" value="BetaGal_ABD2"/>
    <property type="match status" value="2"/>
</dbReference>
<evidence type="ECO:0000256" key="9">
    <source>
        <dbReference type="SAM" id="SignalP"/>
    </source>
</evidence>
<dbReference type="AlphaFoldDB" id="A0AAE1CAA4"/>
<keyword evidence="4 9" id="KW-0732">Signal</keyword>
<evidence type="ECO:0000313" key="11">
    <source>
        <dbReference type="EMBL" id="KAK3685308.1"/>
    </source>
</evidence>
<dbReference type="Gene3D" id="2.60.120.260">
    <property type="entry name" value="Galactose-binding domain-like"/>
    <property type="match status" value="2"/>
</dbReference>
<dbReference type="Pfam" id="PF13363">
    <property type="entry name" value="BetaGal_dom3"/>
    <property type="match status" value="1"/>
</dbReference>
<evidence type="ECO:0000259" key="10">
    <source>
        <dbReference type="SMART" id="SM01029"/>
    </source>
</evidence>
<feature type="domain" description="Beta-galactosidase" evidence="10">
    <location>
        <begin position="410"/>
        <end position="594"/>
    </location>
</feature>
<dbReference type="GO" id="GO:0004565">
    <property type="term" value="F:beta-galactosidase activity"/>
    <property type="evidence" value="ECO:0007669"/>
    <property type="project" value="UniProtKB-EC"/>
</dbReference>
<reference evidence="11" key="1">
    <citation type="journal article" date="2023" name="Mol. Phylogenet. Evol.">
        <title>Genome-scale phylogeny and comparative genomics of the fungal order Sordariales.</title>
        <authorList>
            <person name="Hensen N."/>
            <person name="Bonometti L."/>
            <person name="Westerberg I."/>
            <person name="Brannstrom I.O."/>
            <person name="Guillou S."/>
            <person name="Cros-Aarteil S."/>
            <person name="Calhoun S."/>
            <person name="Haridas S."/>
            <person name="Kuo A."/>
            <person name="Mondo S."/>
            <person name="Pangilinan J."/>
            <person name="Riley R."/>
            <person name="LaButti K."/>
            <person name="Andreopoulos B."/>
            <person name="Lipzen A."/>
            <person name="Chen C."/>
            <person name="Yan M."/>
            <person name="Daum C."/>
            <person name="Ng V."/>
            <person name="Clum A."/>
            <person name="Steindorff A."/>
            <person name="Ohm R.A."/>
            <person name="Martin F."/>
            <person name="Silar P."/>
            <person name="Natvig D.O."/>
            <person name="Lalanne C."/>
            <person name="Gautier V."/>
            <person name="Ament-Velasquez S.L."/>
            <person name="Kruys A."/>
            <person name="Hutchinson M.I."/>
            <person name="Powell A.J."/>
            <person name="Barry K."/>
            <person name="Miller A.N."/>
            <person name="Grigoriev I.V."/>
            <person name="Debuchy R."/>
            <person name="Gladieux P."/>
            <person name="Hiltunen Thoren M."/>
            <person name="Johannesson H."/>
        </authorList>
    </citation>
    <scope>NUCLEOTIDE SEQUENCE</scope>
    <source>
        <strain evidence="11">CBS 314.62</strain>
    </source>
</reference>
<comment type="catalytic activity">
    <reaction evidence="1">
        <text>Hydrolysis of terminal non-reducing beta-D-galactose residues in beta-D-galactosides.</text>
        <dbReference type="EC" id="3.2.1.23"/>
    </reaction>
</comment>
<evidence type="ECO:0000256" key="8">
    <source>
        <dbReference type="RuleBase" id="RU003679"/>
    </source>
</evidence>
<dbReference type="FunFam" id="2.102.20.10:FF:000001">
    <property type="entry name" value="Beta-galactosidase A"/>
    <property type="match status" value="1"/>
</dbReference>
<dbReference type="SUPFAM" id="SSF51011">
    <property type="entry name" value="Glycosyl hydrolase domain"/>
    <property type="match status" value="1"/>
</dbReference>
<dbReference type="InterPro" id="IPR036833">
    <property type="entry name" value="BetaGal_dom3_sf"/>
</dbReference>
<dbReference type="InterPro" id="IPR017853">
    <property type="entry name" value="GH"/>
</dbReference>